<organism evidence="2 3">
    <name type="scientific">Paenibacillus agaridevorans</name>
    <dbReference type="NCBI Taxonomy" id="171404"/>
    <lineage>
        <taxon>Bacteria</taxon>
        <taxon>Bacillati</taxon>
        <taxon>Bacillota</taxon>
        <taxon>Bacilli</taxon>
        <taxon>Bacillales</taxon>
        <taxon>Paenibacillaceae</taxon>
        <taxon>Paenibacillus</taxon>
    </lineage>
</organism>
<dbReference type="InterPro" id="IPR001119">
    <property type="entry name" value="SLH_dom"/>
</dbReference>
<dbReference type="Pfam" id="PF00395">
    <property type="entry name" value="SLH"/>
    <property type="match status" value="3"/>
</dbReference>
<dbReference type="EMBL" id="BDQX01000163">
    <property type="protein sequence ID" value="GBG08398.1"/>
    <property type="molecule type" value="Genomic_DNA"/>
</dbReference>
<dbReference type="PANTHER" id="PTHR43308:SF5">
    <property type="entry name" value="S-LAYER PROTEIN _ PEPTIDOGLYCAN ENDO-BETA-N-ACETYLGLUCOSAMINIDASE"/>
    <property type="match status" value="1"/>
</dbReference>
<dbReference type="InterPro" id="IPR025883">
    <property type="entry name" value="Cadherin-like_domain"/>
</dbReference>
<dbReference type="InterPro" id="IPR032675">
    <property type="entry name" value="LRR_dom_sf"/>
</dbReference>
<protein>
    <submittedName>
        <fullName evidence="2">Putative S-layer protein</fullName>
    </submittedName>
</protein>
<comment type="caution">
    <text evidence="2">The sequence shown here is derived from an EMBL/GenBank/DDBJ whole genome shotgun (WGS) entry which is preliminary data.</text>
</comment>
<dbReference type="RefSeq" id="WP_181376625.1">
    <property type="nucleotide sequence ID" value="NZ_BDQX01000163.1"/>
</dbReference>
<gene>
    <name evidence="2" type="ORF">PAT3040_02979</name>
</gene>
<dbReference type="Gene3D" id="2.60.40.10">
    <property type="entry name" value="Immunoglobulins"/>
    <property type="match status" value="1"/>
</dbReference>
<feature type="domain" description="SLH" evidence="1">
    <location>
        <begin position="680"/>
        <end position="743"/>
    </location>
</feature>
<evidence type="ECO:0000313" key="2">
    <source>
        <dbReference type="EMBL" id="GBG08398.1"/>
    </source>
</evidence>
<feature type="domain" description="SLH" evidence="1">
    <location>
        <begin position="619"/>
        <end position="679"/>
    </location>
</feature>
<reference evidence="2 3" key="1">
    <citation type="submission" date="2017-08" db="EMBL/GenBank/DDBJ databases">
        <title>Substantial Increase in Enzyme Production by Combined Drug-Resistance Mutations in Paenibacillus agaridevorans.</title>
        <authorList>
            <person name="Tanaka Y."/>
            <person name="Funane K."/>
            <person name="Hosaka T."/>
            <person name="Shiwa Y."/>
            <person name="Fujita N."/>
            <person name="Miyazaki T."/>
            <person name="Yoshikawa H."/>
            <person name="Murakami K."/>
            <person name="Kasahara K."/>
            <person name="Inaoka T."/>
            <person name="Hiraga Y."/>
            <person name="Ochi K."/>
        </authorList>
    </citation>
    <scope>NUCLEOTIDE SEQUENCE [LARGE SCALE GENOMIC DNA]</scope>
    <source>
        <strain evidence="2 3">T-3040</strain>
    </source>
</reference>
<evidence type="ECO:0000313" key="3">
    <source>
        <dbReference type="Proteomes" id="UP000245202"/>
    </source>
</evidence>
<proteinExistence type="predicted"/>
<dbReference type="Pfam" id="PF12733">
    <property type="entry name" value="Cadherin-like"/>
    <property type="match status" value="1"/>
</dbReference>
<dbReference type="AlphaFoldDB" id="A0A2R5ETM3"/>
<keyword evidence="3" id="KW-1185">Reference proteome</keyword>
<dbReference type="InterPro" id="IPR051465">
    <property type="entry name" value="Cell_Envelope_Struct_Comp"/>
</dbReference>
<dbReference type="InterPro" id="IPR013783">
    <property type="entry name" value="Ig-like_fold"/>
</dbReference>
<dbReference type="Pfam" id="PF13306">
    <property type="entry name" value="LRR_5"/>
    <property type="match status" value="1"/>
</dbReference>
<dbReference type="PANTHER" id="PTHR43308">
    <property type="entry name" value="OUTER MEMBRANE PROTEIN ALPHA-RELATED"/>
    <property type="match status" value="1"/>
</dbReference>
<dbReference type="InterPro" id="IPR026906">
    <property type="entry name" value="LRR_5"/>
</dbReference>
<evidence type="ECO:0000259" key="1">
    <source>
        <dbReference type="PROSITE" id="PS51272"/>
    </source>
</evidence>
<name>A0A2R5ETM3_9BACL</name>
<accession>A0A2R5ETM3</accession>
<feature type="domain" description="SLH" evidence="1">
    <location>
        <begin position="745"/>
        <end position="799"/>
    </location>
</feature>
<dbReference type="Gene3D" id="3.80.10.10">
    <property type="entry name" value="Ribonuclease Inhibitor"/>
    <property type="match status" value="2"/>
</dbReference>
<sequence length="799" mass="86562">MLRGFDWKRLLLAVGVAGSVWFIGGDSTKVDAALSDFSFDYNSDYAEIYDYNGTDTEIIIPETYRELPVTVIGNEAFRWKNITKVTFHERLKTIGEYAFFENQISEIEVPASVTSIGLLAFYKNALTKVTLHEGLQTIGAGAFVNNNISEIEIPASVSSMGMNTFKKSGLTKLKLNEGQLEEVGYASFENNALTEVEIPATVKLIDYAAFKSNKLKKVVLNEGLETIWYSAFDNNALTTIVIPSTVKLIRGDAFYKNDLAYAVIPPTVTTIESNAFGSNRSDFTIIGSAGSPAHVYANEFDIPFIDASTISLPTIAFSPENQDWGQSATTTVSGDAYGIFNLKYIWTNTDVEPAPEAEWRSFESGDEIVQSSEGEWFLHVQGSLLDRTATWHSGRFRVDHTPPTLNVEMTTGSAEAPYTQDTWSAEPVTLHATASDSFGEIREIVVETEYDSRSSVATYPGNTYSATFAANGTYQLKITAIDQAGNASATQQRIVKTNISPPPTSTPYEESGNARLKELSVSAGELAPVFSGDVTAYTLHIGSDEPNITVTMLPDHALASTSLGGQALGSGRVKADISLEQEADPIEIVVTAENGTKRTYKILLERDVAELPSSEAACSKPSAFTDIAGHWGEPSIIEASCRGIVKGYSDSSFGPDRRVTRAEFTVMLAGLLQWEGDETALMFGDMAGKKHWAKQAIAQAAALGIVSGYPDGSFRPEATIIRAEMAVMIAKALELSTDANLHTAFADHAEIPAWAKGAVASINQLEIVIGRRGNRFVPDGAATRAEAAVMLLRIAEIKK</sequence>
<dbReference type="Proteomes" id="UP000245202">
    <property type="component" value="Unassembled WGS sequence"/>
</dbReference>
<dbReference type="PROSITE" id="PS51272">
    <property type="entry name" value="SLH"/>
    <property type="match status" value="3"/>
</dbReference>